<feature type="region of interest" description="Disordered" evidence="4">
    <location>
        <begin position="902"/>
        <end position="936"/>
    </location>
</feature>
<dbReference type="RefSeq" id="XP_014179320.1">
    <property type="nucleotide sequence ID" value="XM_014323845.1"/>
</dbReference>
<dbReference type="VEuPathDB" id="FungiDB:A1Q1_02584"/>
<dbReference type="KEGG" id="tasa:A1Q1_02584"/>
<feature type="domain" description="Vacuolar sorting protein 39/Transforming growth factor beta receptor-associated" evidence="5">
    <location>
        <begin position="597"/>
        <end position="682"/>
    </location>
</feature>
<evidence type="ECO:0000259" key="5">
    <source>
        <dbReference type="Pfam" id="PF10366"/>
    </source>
</evidence>
<dbReference type="GO" id="GO:0034058">
    <property type="term" value="P:endosomal vesicle fusion"/>
    <property type="evidence" value="ECO:0007669"/>
    <property type="project" value="TreeGrafter"/>
</dbReference>
<dbReference type="OrthoDB" id="5325112at2759"/>
<dbReference type="Proteomes" id="UP000002748">
    <property type="component" value="Unassembled WGS sequence"/>
</dbReference>
<feature type="compositionally biased region" description="Basic and acidic residues" evidence="4">
    <location>
        <begin position="956"/>
        <end position="967"/>
    </location>
</feature>
<gene>
    <name evidence="6" type="ORF">A1Q1_02584</name>
</gene>
<evidence type="ECO:0000256" key="3">
    <source>
        <dbReference type="ARBA" id="ARBA00038201"/>
    </source>
</evidence>
<dbReference type="GO" id="GO:0012505">
    <property type="term" value="C:endomembrane system"/>
    <property type="evidence" value="ECO:0007669"/>
    <property type="project" value="UniProtKB-SubCell"/>
</dbReference>
<reference evidence="6 7" key="1">
    <citation type="journal article" date="2012" name="Eukaryot. Cell">
        <title>Draft genome sequence of CBS 2479, the standard type strain of Trichosporon asahii.</title>
        <authorList>
            <person name="Yang R.Y."/>
            <person name="Li H.T."/>
            <person name="Zhu H."/>
            <person name="Zhou G.P."/>
            <person name="Wang M."/>
            <person name="Wang L."/>
        </authorList>
    </citation>
    <scope>NUCLEOTIDE SEQUENCE [LARGE SCALE GENOMIC DNA]</scope>
    <source>
        <strain evidence="7">ATCC 90039 / CBS 2479 / JCM 2466 / KCTC 7840 / NCYC 2677 / UAMH 7654</strain>
    </source>
</reference>
<accession>J5SZS0</accession>
<evidence type="ECO:0000313" key="6">
    <source>
        <dbReference type="EMBL" id="EJT48401.1"/>
    </source>
</evidence>
<dbReference type="GO" id="GO:0006914">
    <property type="term" value="P:autophagy"/>
    <property type="evidence" value="ECO:0007669"/>
    <property type="project" value="TreeGrafter"/>
</dbReference>
<dbReference type="GeneID" id="25986097"/>
<feature type="region of interest" description="Disordered" evidence="4">
    <location>
        <begin position="951"/>
        <end position="1019"/>
    </location>
</feature>
<feature type="region of interest" description="Disordered" evidence="4">
    <location>
        <begin position="809"/>
        <end position="829"/>
    </location>
</feature>
<feature type="compositionally biased region" description="Gly residues" evidence="4">
    <location>
        <begin position="972"/>
        <end position="982"/>
    </location>
</feature>
<evidence type="ECO:0000313" key="7">
    <source>
        <dbReference type="Proteomes" id="UP000002748"/>
    </source>
</evidence>
<organism evidence="6 7">
    <name type="scientific">Trichosporon asahii var. asahii (strain ATCC 90039 / CBS 2479 / JCM 2466 / KCTC 7840 / NBRC 103889/ NCYC 2677 / UAMH 7654)</name>
    <name type="common">Yeast</name>
    <dbReference type="NCBI Taxonomy" id="1186058"/>
    <lineage>
        <taxon>Eukaryota</taxon>
        <taxon>Fungi</taxon>
        <taxon>Dikarya</taxon>
        <taxon>Basidiomycota</taxon>
        <taxon>Agaricomycotina</taxon>
        <taxon>Tremellomycetes</taxon>
        <taxon>Trichosporonales</taxon>
        <taxon>Trichosporonaceae</taxon>
        <taxon>Trichosporon</taxon>
    </lineage>
</organism>
<evidence type="ECO:0000256" key="1">
    <source>
        <dbReference type="ARBA" id="ARBA00004184"/>
    </source>
</evidence>
<dbReference type="AlphaFoldDB" id="J5SZS0"/>
<feature type="compositionally biased region" description="Basic and acidic residues" evidence="4">
    <location>
        <begin position="818"/>
        <end position="828"/>
    </location>
</feature>
<dbReference type="InterPro" id="IPR032914">
    <property type="entry name" value="Vam6/VPS39/TRAP1"/>
</dbReference>
<dbReference type="HOGENOM" id="CLU_285780_0_0_1"/>
<dbReference type="Pfam" id="PF10366">
    <property type="entry name" value="Vps39_1"/>
    <property type="match status" value="1"/>
</dbReference>
<comment type="subcellular location">
    <subcellularLocation>
        <location evidence="1">Endomembrane system</location>
        <topology evidence="1">Peripheral membrane protein</topology>
    </subcellularLocation>
</comment>
<comment type="similarity">
    <text evidence="3">Belongs to the VAM6/VPS39 family.</text>
</comment>
<name>J5SZS0_TRIAS</name>
<evidence type="ECO:0000256" key="4">
    <source>
        <dbReference type="SAM" id="MobiDB-lite"/>
    </source>
</evidence>
<feature type="region of interest" description="Disordered" evidence="4">
    <location>
        <begin position="459"/>
        <end position="521"/>
    </location>
</feature>
<dbReference type="InterPro" id="IPR019452">
    <property type="entry name" value="VPS39/TGF_beta_rcpt-assoc_1"/>
</dbReference>
<keyword evidence="2" id="KW-0472">Membrane</keyword>
<sequence length="1083" mass="116246">MGSHALHPLITGTKTRITALHQHGDQLYAGCADGSLRVYSLAELEDESPKLLETHQVGRRQIDQIGVLPEAKQLVVLTARTPHAFATTTYFAPGPAKEDGGTPGKVSKDLLVIGCRKKVLVYGAGKHLGEAWELSLPHSPRTVIFPAPFYADLPDTVHLLYSPQSSVLLHISNGPAAASRLSVTELPTTGYPPTAGPSDAKPGHEAGGGFGSAFTGFGGMLSKAAIPAGTRTVGGEVLLARDEGRFTRGESLQWPATPDLLAFGNPYIYSVLPAAASVGSSSTPPLPSVRVHLAPTLALRNIVAFPAPSAGGLTVSAISVSSKAGPQGPSLGEPKVLLVSTPTDKTQLNSEGSTVWEMRTGDVGDAVDELVKEGRVADAIGLVEASGDAKLAPLSHLRVLQAVSQFARGEYQPAIETFIAQNVHPAKVVALYPQQAVSGNLYVPREDWMSLFGAVEGARLEPPEPPESAPEPGTSVPKSLFNAHLSLSRKKSNETIRSVASTAKDDRSPTPDAPIVGKDVPGNSTEISRAAIDELIYFLSDRRQKLAGAIPALGKPLPSEADMVPLSDMPAKEVHELPDVPMTELNAEQLLRTAQVVYTSLLKVYLVARPTLVGSLCRIENWCDVAERIDDLRDLYMQKNMHDKALTQPEDDPLDRYPPTIRYLEKLGPSHLDLIFASAKWIFREDPQRALQIFTADEPEVDALPRAKVTAFLELEHWPSAVKYLEHVIALGEQSPDLHDKLAELLLRSVREAQKEQKKEVEGKALGKLLEFLSTSTRYRAYRILSQLRGDGKLYEAGSLADFRNASRAGSAAGPSWEPRRGSADLRVRPGGLPSSRGVLLQSVRKGSRSEGHLPAPAEAVPRADARTALIDVWAHVLATTIITRHLASWLATRRLPANRPLRRAVSETRTRADNAARPAHRQRRGHLSAPAHDLRLRRADLPQQAAEGDALCTRRAPDPEGAREIAQRAGQGHGAEPGGAAGESRRPASVSPMPQAAGPERHCSACAEGPGHASSLQGPVQRLAEQAVSVAAERRSCEAASYQQRVSVVVVVAQDDTPEGHCGSAQLFRQLRRKSSVETTPN</sequence>
<dbReference type="GO" id="GO:0000329">
    <property type="term" value="C:fungal-type vacuole membrane"/>
    <property type="evidence" value="ECO:0007669"/>
    <property type="project" value="TreeGrafter"/>
</dbReference>
<feature type="compositionally biased region" description="Basic and acidic residues" evidence="4">
    <location>
        <begin position="905"/>
        <end position="915"/>
    </location>
</feature>
<dbReference type="PANTHER" id="PTHR12894:SF49">
    <property type="entry name" value="VAM6_VPS39-LIKE PROTEIN"/>
    <property type="match status" value="1"/>
</dbReference>
<proteinExistence type="inferred from homology"/>
<dbReference type="EMBL" id="ALBS01000205">
    <property type="protein sequence ID" value="EJT48401.1"/>
    <property type="molecule type" value="Genomic_DNA"/>
</dbReference>
<dbReference type="PANTHER" id="PTHR12894">
    <property type="entry name" value="CNH DOMAIN CONTAINING"/>
    <property type="match status" value="1"/>
</dbReference>
<evidence type="ECO:0000256" key="2">
    <source>
        <dbReference type="ARBA" id="ARBA00023136"/>
    </source>
</evidence>
<comment type="caution">
    <text evidence="6">The sequence shown here is derived from an EMBL/GenBank/DDBJ whole genome shotgun (WGS) entry which is preliminary data.</text>
</comment>
<protein>
    <submittedName>
        <fullName evidence="6">Rab guanyl-nucleotide exchange factor</fullName>
    </submittedName>
</protein>